<dbReference type="EMBL" id="PCRK01000084">
    <property type="protein sequence ID" value="PIP19325.1"/>
    <property type="molecule type" value="Genomic_DNA"/>
</dbReference>
<comment type="caution">
    <text evidence="2">The sequence shown here is derived from an EMBL/GenBank/DDBJ whole genome shotgun (WGS) entry which is preliminary data.</text>
</comment>
<proteinExistence type="predicted"/>
<name>A0A2G9YJC8_9BACT</name>
<dbReference type="AlphaFoldDB" id="A0A2G9YJC8"/>
<protein>
    <recommendedName>
        <fullName evidence="4">DUF3175 domain-containing protein</fullName>
    </recommendedName>
</protein>
<accession>A0A2G9YJC8</accession>
<dbReference type="Pfam" id="PF11373">
    <property type="entry name" value="DUF3175"/>
    <property type="match status" value="1"/>
</dbReference>
<dbReference type="Proteomes" id="UP000231292">
    <property type="component" value="Unassembled WGS sequence"/>
</dbReference>
<reference evidence="2 3" key="1">
    <citation type="submission" date="2017-09" db="EMBL/GenBank/DDBJ databases">
        <title>Depth-based differentiation of microbial function through sediment-hosted aquifers and enrichment of novel symbionts in the deep terrestrial subsurface.</title>
        <authorList>
            <person name="Probst A.J."/>
            <person name="Ladd B."/>
            <person name="Jarett J.K."/>
            <person name="Geller-Mcgrath D.E."/>
            <person name="Sieber C.M."/>
            <person name="Emerson J.B."/>
            <person name="Anantharaman K."/>
            <person name="Thomas B.C."/>
            <person name="Malmstrom R."/>
            <person name="Stieglmeier M."/>
            <person name="Klingl A."/>
            <person name="Woyke T."/>
            <person name="Ryan C.M."/>
            <person name="Banfield J.F."/>
        </authorList>
    </citation>
    <scope>NUCLEOTIDE SEQUENCE [LARGE SCALE GENOMIC DNA]</scope>
    <source>
        <strain evidence="2">CG23_combo_of_CG06-09_8_20_14_all_41_10</strain>
    </source>
</reference>
<gene>
    <name evidence="2" type="ORF">COX41_03465</name>
</gene>
<dbReference type="InterPro" id="IPR021513">
    <property type="entry name" value="Phage_RSL1_Orf186"/>
</dbReference>
<evidence type="ECO:0008006" key="4">
    <source>
        <dbReference type="Google" id="ProtNLM"/>
    </source>
</evidence>
<feature type="region of interest" description="Disordered" evidence="1">
    <location>
        <begin position="1"/>
        <end position="24"/>
    </location>
</feature>
<evidence type="ECO:0000313" key="2">
    <source>
        <dbReference type="EMBL" id="PIP19325.1"/>
    </source>
</evidence>
<evidence type="ECO:0000313" key="3">
    <source>
        <dbReference type="Proteomes" id="UP000231292"/>
    </source>
</evidence>
<organism evidence="2 3">
    <name type="scientific">Candidatus Sherwoodlollariibacterium unditelluris</name>
    <dbReference type="NCBI Taxonomy" id="1974757"/>
    <lineage>
        <taxon>Bacteria</taxon>
        <taxon>Pseudomonadati</taxon>
        <taxon>Candidatus Omnitrophota</taxon>
        <taxon>Candidatus Sherwoodlollariibacterium</taxon>
    </lineage>
</organism>
<feature type="compositionally biased region" description="Basic and acidic residues" evidence="1">
    <location>
        <begin position="1"/>
        <end position="20"/>
    </location>
</feature>
<sequence length="67" mass="7745">MGNSREIAESLKRSSEESKARKGTPFQSAMSMLNFYINRVGRNLKLERKKILEQAKIELRKLFEGIS</sequence>
<evidence type="ECO:0000256" key="1">
    <source>
        <dbReference type="SAM" id="MobiDB-lite"/>
    </source>
</evidence>